<evidence type="ECO:0000256" key="1">
    <source>
        <dbReference type="SAM" id="MobiDB-lite"/>
    </source>
</evidence>
<feature type="region of interest" description="Disordered" evidence="1">
    <location>
        <begin position="59"/>
        <end position="89"/>
    </location>
</feature>
<dbReference type="EMBL" id="CADCXU010027699">
    <property type="protein sequence ID" value="CAB0014322.1"/>
    <property type="molecule type" value="Genomic_DNA"/>
</dbReference>
<dbReference type="PANTHER" id="PTHR16840">
    <property type="entry name" value="GROWTH ARREST-SPECIFIC PROTEIN 1"/>
    <property type="match status" value="1"/>
</dbReference>
<dbReference type="GO" id="GO:0051726">
    <property type="term" value="P:regulation of cell cycle"/>
    <property type="evidence" value="ECO:0007669"/>
    <property type="project" value="InterPro"/>
</dbReference>
<proteinExistence type="predicted"/>
<evidence type="ECO:0000313" key="2">
    <source>
        <dbReference type="EMBL" id="CAB0014322.1"/>
    </source>
</evidence>
<sequence>MFLGKRCSGRCENSINILRRQAKAAKLESCECTGREDYDCLGIRKNMDTMCFLKKSQHHGVKPEAPPPPVNAGDVFTNEITPGRQTTGAADGRRVVHPIMVGLLLPLFV</sequence>
<dbReference type="Proteomes" id="UP000479000">
    <property type="component" value="Unassembled WGS sequence"/>
</dbReference>
<feature type="compositionally biased region" description="Polar residues" evidence="1">
    <location>
        <begin position="78"/>
        <end position="88"/>
    </location>
</feature>
<dbReference type="AlphaFoldDB" id="A0A6H5HBX6"/>
<evidence type="ECO:0000313" key="3">
    <source>
        <dbReference type="Proteomes" id="UP000479000"/>
    </source>
</evidence>
<reference evidence="2 3" key="1">
    <citation type="submission" date="2020-02" db="EMBL/GenBank/DDBJ databases">
        <authorList>
            <person name="Ferguson B K."/>
        </authorList>
    </citation>
    <scope>NUCLEOTIDE SEQUENCE [LARGE SCALE GENOMIC DNA]</scope>
</reference>
<gene>
    <name evidence="2" type="ORF">NTEN_LOCUS18759</name>
</gene>
<dbReference type="PANTHER" id="PTHR16840:SF3">
    <property type="entry name" value="GROWTH ARREST-SPECIFIC PROTEIN 1"/>
    <property type="match status" value="1"/>
</dbReference>
<dbReference type="OrthoDB" id="5950623at2759"/>
<accession>A0A6H5HBX6</accession>
<name>A0A6H5HBX6_9HEMI</name>
<dbReference type="InterPro" id="IPR039596">
    <property type="entry name" value="GAS1"/>
</dbReference>
<organism evidence="2 3">
    <name type="scientific">Nesidiocoris tenuis</name>
    <dbReference type="NCBI Taxonomy" id="355587"/>
    <lineage>
        <taxon>Eukaryota</taxon>
        <taxon>Metazoa</taxon>
        <taxon>Ecdysozoa</taxon>
        <taxon>Arthropoda</taxon>
        <taxon>Hexapoda</taxon>
        <taxon>Insecta</taxon>
        <taxon>Pterygota</taxon>
        <taxon>Neoptera</taxon>
        <taxon>Paraneoptera</taxon>
        <taxon>Hemiptera</taxon>
        <taxon>Heteroptera</taxon>
        <taxon>Panheteroptera</taxon>
        <taxon>Cimicomorpha</taxon>
        <taxon>Miridae</taxon>
        <taxon>Dicyphina</taxon>
        <taxon>Nesidiocoris</taxon>
    </lineage>
</organism>
<keyword evidence="3" id="KW-1185">Reference proteome</keyword>
<evidence type="ECO:0008006" key="4">
    <source>
        <dbReference type="Google" id="ProtNLM"/>
    </source>
</evidence>
<feature type="non-terminal residue" evidence="2">
    <location>
        <position position="109"/>
    </location>
</feature>
<protein>
    <recommendedName>
        <fullName evidence="4">GDNF/GAS1 domain-containing protein</fullName>
    </recommendedName>
</protein>